<evidence type="ECO:0000313" key="3">
    <source>
        <dbReference type="EMBL" id="MCM1983783.1"/>
    </source>
</evidence>
<keyword evidence="1" id="KW-1133">Transmembrane helix</keyword>
<dbReference type="EMBL" id="JTHE03000079">
    <property type="protein sequence ID" value="MCM1983783.1"/>
    <property type="molecule type" value="Genomic_DNA"/>
</dbReference>
<accession>A0ABD4T5L8</accession>
<reference evidence="3 4" key="1">
    <citation type="journal article" date="2015" name="Genome Announc.">
        <title>Draft Genome Sequence of Filamentous Marine Cyanobacterium Lyngbya confervoides Strain BDU141951.</title>
        <authorList>
            <person name="Chandrababunaidu M.M."/>
            <person name="Sen D."/>
            <person name="Tripathy S."/>
        </authorList>
    </citation>
    <scope>NUCLEOTIDE SEQUENCE [LARGE SCALE GENOMIC DNA]</scope>
    <source>
        <strain evidence="3 4">BDU141951</strain>
    </source>
</reference>
<keyword evidence="4" id="KW-1185">Reference proteome</keyword>
<feature type="domain" description="Inner membrane protein YgaP-like transmembrane" evidence="2">
    <location>
        <begin position="1"/>
        <end position="65"/>
    </location>
</feature>
<evidence type="ECO:0000256" key="1">
    <source>
        <dbReference type="SAM" id="Phobius"/>
    </source>
</evidence>
<protein>
    <submittedName>
        <fullName evidence="3">DUF2892 domain-containing protein</fullName>
    </submittedName>
</protein>
<evidence type="ECO:0000259" key="2">
    <source>
        <dbReference type="Pfam" id="PF11127"/>
    </source>
</evidence>
<dbReference type="InterPro" id="IPR021309">
    <property type="entry name" value="YgaP-like_TM"/>
</dbReference>
<dbReference type="RefSeq" id="WP_166275337.1">
    <property type="nucleotide sequence ID" value="NZ_JTHE03000079.1"/>
</dbReference>
<gene>
    <name evidence="3" type="ORF">QQ91_0013245</name>
</gene>
<comment type="caution">
    <text evidence="3">The sequence shown here is derived from an EMBL/GenBank/DDBJ whole genome shotgun (WGS) entry which is preliminary data.</text>
</comment>
<evidence type="ECO:0000313" key="4">
    <source>
        <dbReference type="Proteomes" id="UP000031561"/>
    </source>
</evidence>
<dbReference type="Pfam" id="PF11127">
    <property type="entry name" value="YgaP-like_TM"/>
    <property type="match status" value="1"/>
</dbReference>
<keyword evidence="1" id="KW-0812">Transmembrane</keyword>
<feature type="transmembrane region" description="Helical" evidence="1">
    <location>
        <begin position="39"/>
        <end position="59"/>
    </location>
</feature>
<proteinExistence type="predicted"/>
<organism evidence="3 4">
    <name type="scientific">Lyngbya confervoides BDU141951</name>
    <dbReference type="NCBI Taxonomy" id="1574623"/>
    <lineage>
        <taxon>Bacteria</taxon>
        <taxon>Bacillati</taxon>
        <taxon>Cyanobacteriota</taxon>
        <taxon>Cyanophyceae</taxon>
        <taxon>Oscillatoriophycideae</taxon>
        <taxon>Oscillatoriales</taxon>
        <taxon>Microcoleaceae</taxon>
        <taxon>Lyngbya</taxon>
    </lineage>
</organism>
<keyword evidence="1" id="KW-0472">Membrane</keyword>
<sequence>MISNVGMMDRVIRLLFAAGLFYLGVGIFADSALGVGLDIAAAIALLTSLLGFCGLYQWLGISTRHTTPSP</sequence>
<dbReference type="AlphaFoldDB" id="A0ABD4T5L8"/>
<name>A0ABD4T5L8_9CYAN</name>
<dbReference type="Proteomes" id="UP000031561">
    <property type="component" value="Unassembled WGS sequence"/>
</dbReference>